<dbReference type="GeneID" id="97989626"/>
<evidence type="ECO:0000313" key="2">
    <source>
        <dbReference type="EMBL" id="RGE70620.1"/>
    </source>
</evidence>
<evidence type="ECO:0000313" key="4">
    <source>
        <dbReference type="Proteomes" id="UP000261166"/>
    </source>
</evidence>
<dbReference type="Pfam" id="PF19668">
    <property type="entry name" value="DUF6171"/>
    <property type="match status" value="1"/>
</dbReference>
<dbReference type="EMBL" id="QVLU01000015">
    <property type="protein sequence ID" value="RGE70620.1"/>
    <property type="molecule type" value="Genomic_DNA"/>
</dbReference>
<comment type="caution">
    <text evidence="1">The sequence shown here is derived from an EMBL/GenBank/DDBJ whole genome shotgun (WGS) entry which is preliminary data.</text>
</comment>
<dbReference type="Proteomes" id="UP000261166">
    <property type="component" value="Unassembled WGS sequence"/>
</dbReference>
<dbReference type="AlphaFoldDB" id="A0A3E3HXW0"/>
<protein>
    <submittedName>
        <fullName evidence="1">Uncharacterized protein</fullName>
    </submittedName>
</protein>
<gene>
    <name evidence="2" type="ORF">DWY69_16980</name>
    <name evidence="1" type="ORF">DXC51_22895</name>
</gene>
<dbReference type="EMBL" id="QVLV01000022">
    <property type="protein sequence ID" value="RGE56647.1"/>
    <property type="molecule type" value="Genomic_DNA"/>
</dbReference>
<dbReference type="GeneID" id="86052150"/>
<name>A0A3E3HXW0_9FIRM</name>
<dbReference type="RefSeq" id="WP_021638821.1">
    <property type="nucleotide sequence ID" value="NZ_CALBAU010000246.1"/>
</dbReference>
<sequence length="85" mass="9812">METDGKKHCLKCLLREMDQDAYFQNLHDYIANLDEDIKADGVLYEERLAVCKQCDMLLQGMCRACGCFVELRAVIAVNSCPYDKW</sequence>
<dbReference type="InterPro" id="IPR046169">
    <property type="entry name" value="DUF6171"/>
</dbReference>
<dbReference type="Proteomes" id="UP000260812">
    <property type="component" value="Unassembled WGS sequence"/>
</dbReference>
<keyword evidence="3" id="KW-1185">Reference proteome</keyword>
<evidence type="ECO:0000313" key="1">
    <source>
        <dbReference type="EMBL" id="RGE56647.1"/>
    </source>
</evidence>
<dbReference type="OrthoDB" id="7061841at2"/>
<evidence type="ECO:0000313" key="3">
    <source>
        <dbReference type="Proteomes" id="UP000260812"/>
    </source>
</evidence>
<organism evidence="1 3">
    <name type="scientific">Eisenbergiella massiliensis</name>
    <dbReference type="NCBI Taxonomy" id="1720294"/>
    <lineage>
        <taxon>Bacteria</taxon>
        <taxon>Bacillati</taxon>
        <taxon>Bacillota</taxon>
        <taxon>Clostridia</taxon>
        <taxon>Lachnospirales</taxon>
        <taxon>Lachnospiraceae</taxon>
        <taxon>Eisenbergiella</taxon>
    </lineage>
</organism>
<accession>A0A3E3HXW0</accession>
<reference evidence="1 4" key="1">
    <citation type="submission" date="2018-08" db="EMBL/GenBank/DDBJ databases">
        <title>A genome reference for cultivated species of the human gut microbiota.</title>
        <authorList>
            <person name="Zou Y."/>
            <person name="Xue W."/>
            <person name="Luo G."/>
        </authorList>
    </citation>
    <scope>NUCLEOTIDE SEQUENCE [LARGE SCALE GENOMIC DNA]</scope>
    <source>
        <strain evidence="2 4">AF26-4BH</strain>
        <strain evidence="1">TF05-5AC</strain>
    </source>
</reference>
<proteinExistence type="predicted"/>